<dbReference type="AlphaFoldDB" id="A0A9X3BZW0"/>
<dbReference type="RefSeq" id="WP_264285238.1">
    <property type="nucleotide sequence ID" value="NZ_JAOZEV010000001.1"/>
</dbReference>
<comment type="caution">
    <text evidence="1">The sequence shown here is derived from an EMBL/GenBank/DDBJ whole genome shotgun (WGS) entry which is preliminary data.</text>
</comment>
<dbReference type="EMBL" id="JAOZEV010000001">
    <property type="protein sequence ID" value="MCV9930835.1"/>
    <property type="molecule type" value="Genomic_DNA"/>
</dbReference>
<proteinExistence type="predicted"/>
<evidence type="ECO:0000313" key="1">
    <source>
        <dbReference type="EMBL" id="MCV9930835.1"/>
    </source>
</evidence>
<dbReference type="Proteomes" id="UP001151133">
    <property type="component" value="Unassembled WGS sequence"/>
</dbReference>
<organism evidence="1 2">
    <name type="scientific">Flavobacterium frigoritolerans</name>
    <dbReference type="NCBI Taxonomy" id="2987686"/>
    <lineage>
        <taxon>Bacteria</taxon>
        <taxon>Pseudomonadati</taxon>
        <taxon>Bacteroidota</taxon>
        <taxon>Flavobacteriia</taxon>
        <taxon>Flavobacteriales</taxon>
        <taxon>Flavobacteriaceae</taxon>
        <taxon>Flavobacterium</taxon>
    </lineage>
</organism>
<accession>A0A9X3BZW0</accession>
<protein>
    <submittedName>
        <fullName evidence="1">Uncharacterized protein</fullName>
    </submittedName>
</protein>
<sequence>MKIATFFFCFLFGIAYSHSQNKTKNFIQKNIESCRIPINDSLSVYHIHEKLYNNDIKLVLKTENVLTKECLNYNIADEHIKKADVFINPIIKINNWAIGDISLTGFTNLIPKRISALKKINYTVIIIELYSFSYSTIGSGYIYLCFKVGTKGNVIENKILELKEEMKTNRYNKIF</sequence>
<keyword evidence="2" id="KW-1185">Reference proteome</keyword>
<gene>
    <name evidence="1" type="ORF">OIU80_00940</name>
</gene>
<reference evidence="1" key="1">
    <citation type="submission" date="2022-10" db="EMBL/GenBank/DDBJ databases">
        <title>Two novel species of Flavobacterium.</title>
        <authorList>
            <person name="Liu Q."/>
            <person name="Xin Y.-H."/>
        </authorList>
    </citation>
    <scope>NUCLEOTIDE SEQUENCE</scope>
    <source>
        <strain evidence="1">LS1R47</strain>
    </source>
</reference>
<name>A0A9X3BZW0_9FLAO</name>
<evidence type="ECO:0000313" key="2">
    <source>
        <dbReference type="Proteomes" id="UP001151133"/>
    </source>
</evidence>